<comment type="caution">
    <text evidence="2">The sequence shown here is derived from an EMBL/GenBank/DDBJ whole genome shotgun (WGS) entry which is preliminary data.</text>
</comment>
<name>A0A834DF48_9CHIR</name>
<evidence type="ECO:0000313" key="3">
    <source>
        <dbReference type="Proteomes" id="UP000664940"/>
    </source>
</evidence>
<dbReference type="EMBL" id="JABVXQ010000014">
    <property type="protein sequence ID" value="KAF6078366.1"/>
    <property type="molecule type" value="Genomic_DNA"/>
</dbReference>
<proteinExistence type="predicted"/>
<evidence type="ECO:0000313" key="2">
    <source>
        <dbReference type="EMBL" id="KAF6078366.1"/>
    </source>
</evidence>
<feature type="compositionally biased region" description="Pro residues" evidence="1">
    <location>
        <begin position="22"/>
        <end position="31"/>
    </location>
</feature>
<dbReference type="Proteomes" id="UP000664940">
    <property type="component" value="Unassembled WGS sequence"/>
</dbReference>
<accession>A0A834DF48</accession>
<feature type="compositionally biased region" description="Basic and acidic residues" evidence="1">
    <location>
        <begin position="8"/>
        <end position="18"/>
    </location>
</feature>
<evidence type="ECO:0000256" key="1">
    <source>
        <dbReference type="SAM" id="MobiDB-lite"/>
    </source>
</evidence>
<organism evidence="2 3">
    <name type="scientific">Phyllostomus discolor</name>
    <name type="common">pale spear-nosed bat</name>
    <dbReference type="NCBI Taxonomy" id="89673"/>
    <lineage>
        <taxon>Eukaryota</taxon>
        <taxon>Metazoa</taxon>
        <taxon>Chordata</taxon>
        <taxon>Craniata</taxon>
        <taxon>Vertebrata</taxon>
        <taxon>Euteleostomi</taxon>
        <taxon>Mammalia</taxon>
        <taxon>Eutheria</taxon>
        <taxon>Laurasiatheria</taxon>
        <taxon>Chiroptera</taxon>
        <taxon>Yangochiroptera</taxon>
        <taxon>Phyllostomidae</taxon>
        <taxon>Phyllostominae</taxon>
        <taxon>Phyllostomus</taxon>
    </lineage>
</organism>
<sequence length="228" mass="24547">MRCPPPHSPEEFDPDSRRVPGTPAPESPPIPVAATPARAALSRVKRAGPGRWPGWHQRAWGIRGTARICQWGRGGQAASWTRFLCCRFPRGRLSEGAAGRQAHSGRILHSISGCLRPLAAGATRVRPEKWPSCRHLCEQVLSIGCVPAPPPPEPEKGNREGWARQWGIGGCGHPWGETVCLTVLTAAPLPVAVLAPEGQPGDPSERCVPLAMFHPQGSGMAMIHFSHH</sequence>
<gene>
    <name evidence="2" type="ORF">HJG60_009210</name>
</gene>
<protein>
    <submittedName>
        <fullName evidence="2">Uncharacterized protein</fullName>
    </submittedName>
</protein>
<reference evidence="2 3" key="1">
    <citation type="journal article" date="2020" name="Nature">
        <title>Six reference-quality genomes reveal evolution of bat adaptations.</title>
        <authorList>
            <person name="Jebb D."/>
            <person name="Huang Z."/>
            <person name="Pippel M."/>
            <person name="Hughes G.M."/>
            <person name="Lavrichenko K."/>
            <person name="Devanna P."/>
            <person name="Winkler S."/>
            <person name="Jermiin L.S."/>
            <person name="Skirmuntt E.C."/>
            <person name="Katzourakis A."/>
            <person name="Burkitt-Gray L."/>
            <person name="Ray D.A."/>
            <person name="Sullivan K.A.M."/>
            <person name="Roscito J.G."/>
            <person name="Kirilenko B.M."/>
            <person name="Davalos L.M."/>
            <person name="Corthals A.P."/>
            <person name="Power M.L."/>
            <person name="Jones G."/>
            <person name="Ransome R.D."/>
            <person name="Dechmann D.K.N."/>
            <person name="Locatelli A.G."/>
            <person name="Puechmaille S.J."/>
            <person name="Fedrigo O."/>
            <person name="Jarvis E.D."/>
            <person name="Hiller M."/>
            <person name="Vernes S.C."/>
            <person name="Myers E.W."/>
            <person name="Teeling E.C."/>
        </authorList>
    </citation>
    <scope>NUCLEOTIDE SEQUENCE [LARGE SCALE GENOMIC DNA]</scope>
    <source>
        <strain evidence="2">Bat1K_MPI-CBG_1</strain>
    </source>
</reference>
<feature type="region of interest" description="Disordered" evidence="1">
    <location>
        <begin position="1"/>
        <end position="33"/>
    </location>
</feature>
<dbReference type="AlphaFoldDB" id="A0A834DF48"/>